<keyword evidence="5" id="KW-1185">Reference proteome</keyword>
<dbReference type="EMBL" id="JAAWWB010000007">
    <property type="protein sequence ID" value="KAG6779386.1"/>
    <property type="molecule type" value="Genomic_DNA"/>
</dbReference>
<name>A0A8X8A0K2_POPTO</name>
<feature type="transmembrane region" description="Helical" evidence="2">
    <location>
        <begin position="616"/>
        <end position="633"/>
    </location>
</feature>
<keyword evidence="2" id="KW-1133">Transmembrane helix</keyword>
<accession>A0A8X8A0K2</accession>
<evidence type="ECO:0000256" key="2">
    <source>
        <dbReference type="SAM" id="Phobius"/>
    </source>
</evidence>
<dbReference type="AlphaFoldDB" id="A0A8X8A0K2"/>
<comment type="caution">
    <text evidence="4">The sequence shown here is derived from an EMBL/GenBank/DDBJ whole genome shotgun (WGS) entry which is preliminary data.</text>
</comment>
<proteinExistence type="predicted"/>
<feature type="compositionally biased region" description="Polar residues" evidence="1">
    <location>
        <begin position="89"/>
        <end position="102"/>
    </location>
</feature>
<evidence type="ECO:0000256" key="1">
    <source>
        <dbReference type="SAM" id="MobiDB-lite"/>
    </source>
</evidence>
<dbReference type="GO" id="GO:0005886">
    <property type="term" value="C:plasma membrane"/>
    <property type="evidence" value="ECO:0007669"/>
    <property type="project" value="TreeGrafter"/>
</dbReference>
<evidence type="ECO:0000313" key="4">
    <source>
        <dbReference type="EMBL" id="KAG6779386.1"/>
    </source>
</evidence>
<feature type="compositionally biased region" description="Low complexity" evidence="1">
    <location>
        <begin position="17"/>
        <end position="36"/>
    </location>
</feature>
<gene>
    <name evidence="4" type="ORF">POTOM_015766</name>
</gene>
<feature type="region of interest" description="Disordered" evidence="1">
    <location>
        <begin position="16"/>
        <end position="36"/>
    </location>
</feature>
<dbReference type="PANTHER" id="PTHR31149:SF10">
    <property type="entry name" value="OS05G0100900 PROTEIN"/>
    <property type="match status" value="1"/>
</dbReference>
<evidence type="ECO:0000259" key="3">
    <source>
        <dbReference type="Pfam" id="PF23080"/>
    </source>
</evidence>
<feature type="domain" description="DUF7046" evidence="3">
    <location>
        <begin position="731"/>
        <end position="828"/>
    </location>
</feature>
<feature type="transmembrane region" description="Helical" evidence="2">
    <location>
        <begin position="585"/>
        <end position="609"/>
    </location>
</feature>
<dbReference type="OrthoDB" id="1937889at2759"/>
<keyword evidence="2" id="KW-0812">Transmembrane</keyword>
<dbReference type="InterPro" id="IPR055474">
    <property type="entry name" value="DUF7046"/>
</dbReference>
<dbReference type="FunFam" id="2.60.40.2700:FF:000001">
    <property type="entry name" value="Transmembrane protein"/>
    <property type="match status" value="1"/>
</dbReference>
<feature type="region of interest" description="Disordered" evidence="1">
    <location>
        <begin position="385"/>
        <end position="450"/>
    </location>
</feature>
<sequence length="840" mass="94072">MENGGHERKLADKLSGLSFNNNNDSSQNDNNNNNNNSLFQVMKAVEAAEATIRQQAEENTLLRSELQSKNQQLEKYKIDEPLTEKSHSVDQWNEQVHQSASSAVAGDPTSVLVPNNGDPATQSTLWKQVRENEEEIMQLRKHLADYSVKEAQIRNEKYVLEKRIAYMRLASAFDQQQQDLVDAASKALSYRQDIIEENIRLTYELQAAQQERSAFVSSLRPLLAEYSLQPPVLDAQSIVSNVKVLFRHLQEKLIRTESKLKESQYQLAPWRSDVNHSNFAPQSPSHAALSKSGLELVPQPSYSHGKIPMTSSDTQTAADWDSLSHHQSGLAGGAAKNLDLDNAGRYSPLASRNSAAHDTPTHFTVSRVDAQAIHYGEETTNKQVMFRDPVSNNEIDDPEAEGQLNEREPPANWGSGNPLYSNTLDDPGSSYSPYLPPVLEEPPSSFSEAADDDPLPAIEGLQISGEALPGRELQASGYSINGTTSCNFEWVRHLEDGSVHYIEGAKQPNYLVTADDVETYLAIEVQPLDDRKRKSGKCQAHAEFRLSAVQDDQEEVKILSLCRTSYMRFSLSFADVDVQLRKCQLLLLFLFPHLGSLMFSISISFLLLMDFLAPSLLYLLYLIQFCYLLPLIAGKLNFSSLAIEDQHLAELVLGLYGRTGSLVLIQGELVKVFANEHKKIIYGGIKIGRSKLTTPLWILEAYTKGHNPEMHEHIQKTVYSGHVSYKVGLTTGFTDIWEPATLAIKRDGYSIKSESTGGVVVTEKFSPTISVTIPYGHALEFILTDSTGHQYLLQADDRSTDIVYARDTIVLTLRLFIKQFGERRKGKKRGLHFLRRQAWE</sequence>
<keyword evidence="2" id="KW-0472">Membrane</keyword>
<feature type="compositionally biased region" description="Polar residues" evidence="1">
    <location>
        <begin position="414"/>
        <end position="432"/>
    </location>
</feature>
<feature type="region of interest" description="Disordered" evidence="1">
    <location>
        <begin position="299"/>
        <end position="331"/>
    </location>
</feature>
<protein>
    <recommendedName>
        <fullName evidence="3">DUF7046 domain-containing protein</fullName>
    </recommendedName>
</protein>
<evidence type="ECO:0000313" key="5">
    <source>
        <dbReference type="Proteomes" id="UP000886885"/>
    </source>
</evidence>
<dbReference type="PANTHER" id="PTHR31149">
    <property type="entry name" value="EXPRESSED PROTEIN"/>
    <property type="match status" value="1"/>
</dbReference>
<reference evidence="4" key="1">
    <citation type="journal article" date="2020" name="bioRxiv">
        <title>Hybrid origin of Populus tomentosa Carr. identified through genome sequencing and phylogenomic analysis.</title>
        <authorList>
            <person name="An X."/>
            <person name="Gao K."/>
            <person name="Chen Z."/>
            <person name="Li J."/>
            <person name="Yang X."/>
            <person name="Yang X."/>
            <person name="Zhou J."/>
            <person name="Guo T."/>
            <person name="Zhao T."/>
            <person name="Huang S."/>
            <person name="Miao D."/>
            <person name="Khan W.U."/>
            <person name="Rao P."/>
            <person name="Ye M."/>
            <person name="Lei B."/>
            <person name="Liao W."/>
            <person name="Wang J."/>
            <person name="Ji L."/>
            <person name="Li Y."/>
            <person name="Guo B."/>
            <person name="Mustafa N.S."/>
            <person name="Li S."/>
            <person name="Yun Q."/>
            <person name="Keller S.R."/>
            <person name="Mao J."/>
            <person name="Zhang R."/>
            <person name="Strauss S.H."/>
        </authorList>
    </citation>
    <scope>NUCLEOTIDE SEQUENCE</scope>
    <source>
        <strain evidence="4">GM15</strain>
        <tissue evidence="4">Leaf</tissue>
    </source>
</reference>
<feature type="compositionally biased region" description="Basic and acidic residues" evidence="1">
    <location>
        <begin position="78"/>
        <end position="88"/>
    </location>
</feature>
<dbReference type="Pfam" id="PF23080">
    <property type="entry name" value="DUF7046"/>
    <property type="match status" value="1"/>
</dbReference>
<feature type="region of interest" description="Disordered" evidence="1">
    <location>
        <begin position="78"/>
        <end position="107"/>
    </location>
</feature>
<dbReference type="Proteomes" id="UP000886885">
    <property type="component" value="Chromosome 4A"/>
</dbReference>
<organism evidence="4 5">
    <name type="scientific">Populus tomentosa</name>
    <name type="common">Chinese white poplar</name>
    <dbReference type="NCBI Taxonomy" id="118781"/>
    <lineage>
        <taxon>Eukaryota</taxon>
        <taxon>Viridiplantae</taxon>
        <taxon>Streptophyta</taxon>
        <taxon>Embryophyta</taxon>
        <taxon>Tracheophyta</taxon>
        <taxon>Spermatophyta</taxon>
        <taxon>Magnoliopsida</taxon>
        <taxon>eudicotyledons</taxon>
        <taxon>Gunneridae</taxon>
        <taxon>Pentapetalae</taxon>
        <taxon>rosids</taxon>
        <taxon>fabids</taxon>
        <taxon>Malpighiales</taxon>
        <taxon>Salicaceae</taxon>
        <taxon>Saliceae</taxon>
        <taxon>Populus</taxon>
    </lineage>
</organism>